<feature type="transmembrane region" description="Helical" evidence="1">
    <location>
        <begin position="89"/>
        <end position="114"/>
    </location>
</feature>
<reference evidence="3" key="1">
    <citation type="submission" date="2017-08" db="EMBL/GenBank/DDBJ databases">
        <title>USMARCv1.0.</title>
        <authorList>
            <person name="Hannum G.I."/>
            <person name="Koren S."/>
            <person name="Schroeder S.G."/>
            <person name="Chin S.C."/>
            <person name="Nonneman D.J."/>
            <person name="Becker S.A."/>
            <person name="Rosen B.D."/>
            <person name="Bickhart D.M."/>
            <person name="Putnam N.H."/>
            <person name="Green R.E."/>
            <person name="Tuggle C.K."/>
            <person name="Liu H."/>
            <person name="Rohrer G.A."/>
            <person name="Warr A."/>
            <person name="Hall R."/>
            <person name="Kim K."/>
            <person name="Hume D.A."/>
            <person name="Talbot R."/>
            <person name="Chow W."/>
            <person name="Howe K."/>
            <person name="Schwartz A.S."/>
            <person name="Watson M."/>
            <person name="Archibald A.L."/>
            <person name="Phillippy A.M."/>
            <person name="Smith T.P.L."/>
        </authorList>
    </citation>
    <scope>NUCLEOTIDE SEQUENCE [LARGE SCALE GENOMIC DNA]</scope>
</reference>
<keyword evidence="1" id="KW-0472">Membrane</keyword>
<reference evidence="2" key="2">
    <citation type="submission" date="2025-05" db="UniProtKB">
        <authorList>
            <consortium name="Ensembl"/>
        </authorList>
    </citation>
    <scope>IDENTIFICATION</scope>
</reference>
<dbReference type="Proteomes" id="UP000314985">
    <property type="component" value="Unassembled WGS sequence"/>
</dbReference>
<evidence type="ECO:0000313" key="3">
    <source>
        <dbReference type="Proteomes" id="UP000314985"/>
    </source>
</evidence>
<dbReference type="Ensembl" id="ENSSSCT00070056411.1">
    <property type="protein sequence ID" value="ENSSSCP00070047936.1"/>
    <property type="gene ID" value="ENSSSCG00070028112.1"/>
</dbReference>
<dbReference type="Proteomes" id="UP000694728">
    <property type="component" value="Unplaced"/>
</dbReference>
<dbReference type="Ensembl" id="ENSSSCT00045034748.1">
    <property type="protein sequence ID" value="ENSSSCP00045024101.1"/>
    <property type="gene ID" value="ENSSSCG00045020407.1"/>
</dbReference>
<keyword evidence="1" id="KW-1133">Transmembrane helix</keyword>
<sequence length="161" mass="17840">QSPGKSNGKAPWRAVGGTKQGLNWESLGQAGIVSEQRGVRAEAGVKSQDVSKEDKLVDRHRRFARGEQFPATSSCPAHLGLPDLVGSHAFLLIVLFVMWFGLEVFCGLVCFLAFPFSLQFFTAYGPDYVLEITPSCRPDRNEPHRVQQILNYIKGNLKHVV</sequence>
<name>A0A4X1W1B8_PIG</name>
<evidence type="ECO:0000313" key="2">
    <source>
        <dbReference type="Ensembl" id="ENSSSCP00070047936.1"/>
    </source>
</evidence>
<keyword evidence="1" id="KW-0812">Transmembrane</keyword>
<evidence type="ECO:0000256" key="1">
    <source>
        <dbReference type="SAM" id="Phobius"/>
    </source>
</evidence>
<protein>
    <submittedName>
        <fullName evidence="2">Uncharacterized protein</fullName>
    </submittedName>
</protein>
<accession>A0A4X1W1B8</accession>
<dbReference type="AlphaFoldDB" id="A0A4X1W1B8"/>
<proteinExistence type="predicted"/>
<organism evidence="2 3">
    <name type="scientific">Sus scrofa</name>
    <name type="common">Pig</name>
    <dbReference type="NCBI Taxonomy" id="9823"/>
    <lineage>
        <taxon>Eukaryota</taxon>
        <taxon>Metazoa</taxon>
        <taxon>Chordata</taxon>
        <taxon>Craniata</taxon>
        <taxon>Vertebrata</taxon>
        <taxon>Euteleostomi</taxon>
        <taxon>Mammalia</taxon>
        <taxon>Eutheria</taxon>
        <taxon>Laurasiatheria</taxon>
        <taxon>Artiodactyla</taxon>
        <taxon>Suina</taxon>
        <taxon>Suidae</taxon>
        <taxon>Sus</taxon>
    </lineage>
</organism>